<dbReference type="EMBL" id="JARVKM010000063">
    <property type="protein sequence ID" value="KAK9772336.1"/>
    <property type="molecule type" value="Genomic_DNA"/>
</dbReference>
<keyword evidence="5" id="KW-1185">Reference proteome</keyword>
<dbReference type="InterPro" id="IPR036291">
    <property type="entry name" value="NAD(P)-bd_dom_sf"/>
</dbReference>
<evidence type="ECO:0000313" key="4">
    <source>
        <dbReference type="EMBL" id="KAK9772336.1"/>
    </source>
</evidence>
<dbReference type="Proteomes" id="UP001465668">
    <property type="component" value="Unassembled WGS sequence"/>
</dbReference>
<gene>
    <name evidence="4" type="ORF">SCAR479_11036</name>
</gene>
<accession>A0ABR2XEW2</accession>
<comment type="caution">
    <text evidence="4">The sequence shown here is derived from an EMBL/GenBank/DDBJ whole genome shotgun (WGS) entry which is preliminary data.</text>
</comment>
<dbReference type="PROSITE" id="PS00061">
    <property type="entry name" value="ADH_SHORT"/>
    <property type="match status" value="1"/>
</dbReference>
<dbReference type="Pfam" id="PF13561">
    <property type="entry name" value="adh_short_C2"/>
    <property type="match status" value="1"/>
</dbReference>
<evidence type="ECO:0000256" key="1">
    <source>
        <dbReference type="ARBA" id="ARBA00006484"/>
    </source>
</evidence>
<dbReference type="Gene3D" id="3.40.50.720">
    <property type="entry name" value="NAD(P)-binding Rossmann-like Domain"/>
    <property type="match status" value="1"/>
</dbReference>
<dbReference type="PANTHER" id="PTHR24321:SF8">
    <property type="entry name" value="ESTRADIOL 17-BETA-DEHYDROGENASE 8-RELATED"/>
    <property type="match status" value="1"/>
</dbReference>
<organism evidence="4 5">
    <name type="scientific">Seiridium cardinale</name>
    <dbReference type="NCBI Taxonomy" id="138064"/>
    <lineage>
        <taxon>Eukaryota</taxon>
        <taxon>Fungi</taxon>
        <taxon>Dikarya</taxon>
        <taxon>Ascomycota</taxon>
        <taxon>Pezizomycotina</taxon>
        <taxon>Sordariomycetes</taxon>
        <taxon>Xylariomycetidae</taxon>
        <taxon>Amphisphaeriales</taxon>
        <taxon>Sporocadaceae</taxon>
        <taxon>Seiridium</taxon>
    </lineage>
</organism>
<dbReference type="PRINTS" id="PR00080">
    <property type="entry name" value="SDRFAMILY"/>
</dbReference>
<dbReference type="InterPro" id="IPR020904">
    <property type="entry name" value="Sc_DH/Rdtase_CS"/>
</dbReference>
<keyword evidence="2" id="KW-0521">NADP</keyword>
<comment type="similarity">
    <text evidence="1">Belongs to the short-chain dehydrogenases/reductases (SDR) family.</text>
</comment>
<sequence length="256" mass="26247">MASLKGKVVVVTGAASGIGRATAILLAANGAFLSLNDINEQALASVKAELEEKRQVNVITSAFDIRSQEACHAWIRNTVAHFGQPISGAANVAGVAGASALKESGTVRNIQDSEFDWVLDVNLKGTLNCLRAELPAMQEGHDGRDGGSIVNVASLAGIIGMPNNVPYVASKHAIVGLTRVAAKEEGPRAIRVNAVCPGVIDTPMIAGAPAQGAPGALARQGSPTEVAEAIVFLLSSQSSFINGTDITIDGGWVCSV</sequence>
<evidence type="ECO:0000256" key="2">
    <source>
        <dbReference type="ARBA" id="ARBA00022857"/>
    </source>
</evidence>
<dbReference type="SUPFAM" id="SSF51735">
    <property type="entry name" value="NAD(P)-binding Rossmann-fold domains"/>
    <property type="match status" value="1"/>
</dbReference>
<dbReference type="PRINTS" id="PR00081">
    <property type="entry name" value="GDHRDH"/>
</dbReference>
<proteinExistence type="inferred from homology"/>
<dbReference type="CDD" id="cd05233">
    <property type="entry name" value="SDR_c"/>
    <property type="match status" value="1"/>
</dbReference>
<keyword evidence="3" id="KW-0560">Oxidoreductase</keyword>
<evidence type="ECO:0000256" key="3">
    <source>
        <dbReference type="ARBA" id="ARBA00023002"/>
    </source>
</evidence>
<protein>
    <submittedName>
        <fullName evidence="4">Uncharacterized protein</fullName>
    </submittedName>
</protein>
<reference evidence="4 5" key="1">
    <citation type="submission" date="2024-02" db="EMBL/GenBank/DDBJ databases">
        <title>First draft genome assembly of two strains of Seiridium cardinale.</title>
        <authorList>
            <person name="Emiliani G."/>
            <person name="Scali E."/>
        </authorList>
    </citation>
    <scope>NUCLEOTIDE SEQUENCE [LARGE SCALE GENOMIC DNA]</scope>
    <source>
        <strain evidence="4 5">BM-138-000479</strain>
    </source>
</reference>
<name>A0ABR2XEW2_9PEZI</name>
<dbReference type="PANTHER" id="PTHR24321">
    <property type="entry name" value="DEHYDROGENASES, SHORT CHAIN"/>
    <property type="match status" value="1"/>
</dbReference>
<dbReference type="InterPro" id="IPR002347">
    <property type="entry name" value="SDR_fam"/>
</dbReference>
<evidence type="ECO:0000313" key="5">
    <source>
        <dbReference type="Proteomes" id="UP001465668"/>
    </source>
</evidence>